<sequence>MNTRVLTGISPPVARAAGARKLGTDAKSRPATLAAQPVGATAAQQFSVRPHCFFDARPGIHPSTGSLAQRAASSMIRHPQKALRPMKPRTTVSKMIFMSNQKLQFCM</sequence>
<proteinExistence type="predicted"/>
<evidence type="ECO:0000313" key="2">
    <source>
        <dbReference type="Proteomes" id="UP000494172"/>
    </source>
</evidence>
<dbReference type="EMBL" id="CABVPX010000004">
    <property type="protein sequence ID" value="VWB29881.1"/>
    <property type="molecule type" value="Genomic_DNA"/>
</dbReference>
<evidence type="ECO:0000313" key="1">
    <source>
        <dbReference type="EMBL" id="VWB29881.1"/>
    </source>
</evidence>
<protein>
    <submittedName>
        <fullName evidence="1">Uncharacterized protein</fullName>
    </submittedName>
</protein>
<comment type="caution">
    <text evidence="1">The sequence shown here is derived from an EMBL/GenBank/DDBJ whole genome shotgun (WGS) entry which is preliminary data.</text>
</comment>
<reference evidence="1 2" key="1">
    <citation type="submission" date="2019-09" db="EMBL/GenBank/DDBJ databases">
        <authorList>
            <person name="Depoorter E."/>
        </authorList>
    </citation>
    <scope>NUCLEOTIDE SEQUENCE [LARGE SCALE GENOMIC DNA]</scope>
    <source>
        <strain evidence="1">LMG 24066</strain>
    </source>
</reference>
<organism evidence="1 2">
    <name type="scientific">Burkholderia arboris</name>
    <dbReference type="NCBI Taxonomy" id="488730"/>
    <lineage>
        <taxon>Bacteria</taxon>
        <taxon>Pseudomonadati</taxon>
        <taxon>Pseudomonadota</taxon>
        <taxon>Betaproteobacteria</taxon>
        <taxon>Burkholderiales</taxon>
        <taxon>Burkholderiaceae</taxon>
        <taxon>Burkholderia</taxon>
        <taxon>Burkholderia cepacia complex</taxon>
    </lineage>
</organism>
<accession>A0A9Q9UP22</accession>
<dbReference type="AlphaFoldDB" id="A0A9Q9UP22"/>
<dbReference type="Proteomes" id="UP000494172">
    <property type="component" value="Unassembled WGS sequence"/>
</dbReference>
<gene>
    <name evidence="1" type="ORF">BAR24066_01263</name>
</gene>
<name>A0A9Q9UP22_9BURK</name>